<feature type="transmembrane region" description="Helical" evidence="9">
    <location>
        <begin position="82"/>
        <end position="102"/>
    </location>
</feature>
<dbReference type="Gene3D" id="1.20.58.1610">
    <property type="entry name" value="NADH:ubiquinone/plastoquinone oxidoreductase, chain 3"/>
    <property type="match status" value="1"/>
</dbReference>
<evidence type="ECO:0000256" key="6">
    <source>
        <dbReference type="ARBA" id="ARBA00022989"/>
    </source>
</evidence>
<sequence>MINMFIWPIILSSVLLFIGLLLKFKQSSEVDVMTPFECGFDPNHNLRAPFSMRFFLVSLAFLIFDVEIALILPLPIMMFKGSFMMMFIFSFVMILLLIGAIYE</sequence>
<keyword evidence="4 9" id="KW-0813">Transport</keyword>
<keyword evidence="9" id="KW-0679">Respiratory chain</keyword>
<dbReference type="PANTHER" id="PTHR11058">
    <property type="entry name" value="NADH-UBIQUINONE OXIDOREDUCTASE CHAIN 3"/>
    <property type="match status" value="1"/>
</dbReference>
<keyword evidence="9" id="KW-0249">Electron transport</keyword>
<evidence type="ECO:0000256" key="3">
    <source>
        <dbReference type="ARBA" id="ARBA00021007"/>
    </source>
</evidence>
<name>A0A0K0K9Z6_9BILA</name>
<protein>
    <recommendedName>
        <fullName evidence="3 9">NADH-ubiquinone oxidoreductase chain 3</fullName>
        <ecNumber evidence="9">7.1.1.2</ecNumber>
    </recommendedName>
</protein>
<evidence type="ECO:0000256" key="9">
    <source>
        <dbReference type="RuleBase" id="RU003640"/>
    </source>
</evidence>
<evidence type="ECO:0000256" key="4">
    <source>
        <dbReference type="ARBA" id="ARBA00022448"/>
    </source>
</evidence>
<keyword evidence="9" id="KW-0830">Ubiquinone</keyword>
<accession>A0A0K0K9Z6</accession>
<feature type="transmembrane region" description="Helical" evidence="9">
    <location>
        <begin position="54"/>
        <end position="76"/>
    </location>
</feature>
<organism evidence="10">
    <name type="scientific">Batillipes longispinosus</name>
    <dbReference type="NCBI Taxonomy" id="1477119"/>
    <lineage>
        <taxon>Eukaryota</taxon>
        <taxon>Metazoa</taxon>
        <taxon>Ecdysozoa</taxon>
        <taxon>Tardigrada</taxon>
        <taxon>Heterotardigrada</taxon>
        <taxon>Arthrotardigrada</taxon>
        <taxon>Batillipedidae</taxon>
        <taxon>Batillipes</taxon>
    </lineage>
</organism>
<keyword evidence="6 9" id="KW-1133">Transmembrane helix</keyword>
<evidence type="ECO:0000256" key="7">
    <source>
        <dbReference type="ARBA" id="ARBA00023136"/>
    </source>
</evidence>
<keyword evidence="9" id="KW-1278">Translocase</keyword>
<comment type="catalytic activity">
    <reaction evidence="8 9">
        <text>a ubiquinone + NADH + 5 H(+)(in) = a ubiquinol + NAD(+) + 4 H(+)(out)</text>
        <dbReference type="Rhea" id="RHEA:29091"/>
        <dbReference type="Rhea" id="RHEA-COMP:9565"/>
        <dbReference type="Rhea" id="RHEA-COMP:9566"/>
        <dbReference type="ChEBI" id="CHEBI:15378"/>
        <dbReference type="ChEBI" id="CHEBI:16389"/>
        <dbReference type="ChEBI" id="CHEBI:17976"/>
        <dbReference type="ChEBI" id="CHEBI:57540"/>
        <dbReference type="ChEBI" id="CHEBI:57945"/>
        <dbReference type="EC" id="7.1.1.2"/>
    </reaction>
</comment>
<dbReference type="InterPro" id="IPR038430">
    <property type="entry name" value="NDAH_ubi_oxred_su3_sf"/>
</dbReference>
<dbReference type="PANTHER" id="PTHR11058:SF9">
    <property type="entry name" value="NADH-UBIQUINONE OXIDOREDUCTASE CHAIN 3"/>
    <property type="match status" value="1"/>
</dbReference>
<keyword evidence="5 9" id="KW-0812">Transmembrane</keyword>
<gene>
    <name evidence="10" type="primary">ND3</name>
</gene>
<dbReference type="InterPro" id="IPR000440">
    <property type="entry name" value="NADH_UbQ/plastoQ_OxRdtase_su3"/>
</dbReference>
<dbReference type="GO" id="GO:0008137">
    <property type="term" value="F:NADH dehydrogenase (ubiquinone) activity"/>
    <property type="evidence" value="ECO:0007669"/>
    <property type="project" value="UniProtKB-UniRule"/>
</dbReference>
<reference evidence="10" key="1">
    <citation type="submission" date="2013-12" db="EMBL/GenBank/DDBJ databases">
        <authorList>
            <person name="Schubert J."/>
        </authorList>
    </citation>
    <scope>NUCLEOTIDE SEQUENCE</scope>
</reference>
<evidence type="ECO:0000256" key="8">
    <source>
        <dbReference type="ARBA" id="ARBA00049551"/>
    </source>
</evidence>
<dbReference type="Pfam" id="PF00507">
    <property type="entry name" value="Oxidored_q4"/>
    <property type="match status" value="1"/>
</dbReference>
<feature type="transmembrane region" description="Helical" evidence="9">
    <location>
        <begin position="6"/>
        <end position="24"/>
    </location>
</feature>
<dbReference type="GO" id="GO:0031966">
    <property type="term" value="C:mitochondrial membrane"/>
    <property type="evidence" value="ECO:0007669"/>
    <property type="project" value="UniProtKB-SubCell"/>
</dbReference>
<keyword evidence="9" id="KW-0520">NAD</keyword>
<keyword evidence="9 10" id="KW-0496">Mitochondrion</keyword>
<dbReference type="AlphaFoldDB" id="A0A0K0K9Z6"/>
<proteinExistence type="inferred from homology"/>
<dbReference type="GO" id="GO:0030964">
    <property type="term" value="C:NADH dehydrogenase complex"/>
    <property type="evidence" value="ECO:0007669"/>
    <property type="project" value="TreeGrafter"/>
</dbReference>
<keyword evidence="7 9" id="KW-0472">Membrane</keyword>
<dbReference type="EC" id="7.1.1.2" evidence="9"/>
<geneLocation type="mitochondrion" evidence="10"/>
<comment type="function">
    <text evidence="9">Core subunit of the mitochondrial membrane respiratory chain NADH dehydrogenase (Complex I) which catalyzes electron transfer from NADH through the respiratory chain, using ubiquinone as an electron acceptor. Essential for the catalytic activity of complex I.</text>
</comment>
<evidence type="ECO:0000256" key="1">
    <source>
        <dbReference type="ARBA" id="ARBA00004370"/>
    </source>
</evidence>
<dbReference type="EMBL" id="KF938943">
    <property type="protein sequence ID" value="AHZ34675.1"/>
    <property type="molecule type" value="Genomic_DNA"/>
</dbReference>
<comment type="similarity">
    <text evidence="2 9">Belongs to the complex I subunit 3 family.</text>
</comment>
<evidence type="ECO:0000313" key="10">
    <source>
        <dbReference type="EMBL" id="AHZ34675.1"/>
    </source>
</evidence>
<evidence type="ECO:0000256" key="5">
    <source>
        <dbReference type="ARBA" id="ARBA00022692"/>
    </source>
</evidence>
<evidence type="ECO:0000256" key="2">
    <source>
        <dbReference type="ARBA" id="ARBA00008472"/>
    </source>
</evidence>
<comment type="subcellular location">
    <subcellularLocation>
        <location evidence="1">Membrane</location>
    </subcellularLocation>
    <subcellularLocation>
        <location evidence="9">Mitochondrion membrane</location>
        <topology evidence="9">Multi-pass membrane protein</topology>
    </subcellularLocation>
</comment>